<proteinExistence type="predicted"/>
<comment type="caution">
    <text evidence="1">The sequence shown here is derived from an EMBL/GenBank/DDBJ whole genome shotgun (WGS) entry which is preliminary data.</text>
</comment>
<accession>A0A8J5TQ61</accession>
<dbReference type="EMBL" id="JAELUQ010000008">
    <property type="protein sequence ID" value="KAG7409205.1"/>
    <property type="molecule type" value="Genomic_DNA"/>
</dbReference>
<name>A0A8J5TQ61_FUSOX</name>
<evidence type="ECO:0000313" key="2">
    <source>
        <dbReference type="Proteomes" id="UP000694050"/>
    </source>
</evidence>
<reference evidence="1" key="1">
    <citation type="submission" date="2021-04" db="EMBL/GenBank/DDBJ databases">
        <title>First draft genome resource for Brassicaceae pathogens Fusarium oxysporum f. sp. raphani and Fusarium oxysporum f. sp. rapae.</title>
        <authorList>
            <person name="Asai S."/>
        </authorList>
    </citation>
    <scope>NUCLEOTIDE SEQUENCE</scope>
    <source>
        <strain evidence="1">Tf1208</strain>
    </source>
</reference>
<protein>
    <submittedName>
        <fullName evidence="1">Uncharacterized protein</fullName>
    </submittedName>
</protein>
<dbReference type="Proteomes" id="UP000694050">
    <property type="component" value="Unassembled WGS sequence"/>
</dbReference>
<gene>
    <name evidence="1" type="ORF">Forpe1208_v011024</name>
</gene>
<evidence type="ECO:0000313" key="1">
    <source>
        <dbReference type="EMBL" id="KAG7409205.1"/>
    </source>
</evidence>
<sequence length="132" mass="14176">MSRSTVVTGPIVVQAVLDCLSSNFTMLAVIRNAQFPSALRLASDSSVKVFQGYLDNVFALFQAAQKVVYSSVDRSGSDQSCGFFNDIAPGFEAKAFTTSFRDAIKDKLLEYIAIPGIGVFAAEGFIDVIDST</sequence>
<dbReference type="AlphaFoldDB" id="A0A8J5TQ61"/>
<organism evidence="1 2">
    <name type="scientific">Fusarium oxysporum f. sp. rapae</name>
    <dbReference type="NCBI Taxonomy" id="485398"/>
    <lineage>
        <taxon>Eukaryota</taxon>
        <taxon>Fungi</taxon>
        <taxon>Dikarya</taxon>
        <taxon>Ascomycota</taxon>
        <taxon>Pezizomycotina</taxon>
        <taxon>Sordariomycetes</taxon>
        <taxon>Hypocreomycetidae</taxon>
        <taxon>Hypocreales</taxon>
        <taxon>Nectriaceae</taxon>
        <taxon>Fusarium</taxon>
        <taxon>Fusarium oxysporum species complex</taxon>
    </lineage>
</organism>